<evidence type="ECO:0000313" key="2">
    <source>
        <dbReference type="EMBL" id="MFB9096682.1"/>
    </source>
</evidence>
<dbReference type="RefSeq" id="WP_236457077.1">
    <property type="nucleotide sequence ID" value="NZ_CBCSGE010000017.1"/>
</dbReference>
<gene>
    <name evidence="2" type="ORF">ACFFVF_09165</name>
</gene>
<dbReference type="EMBL" id="JBHMEY010000019">
    <property type="protein sequence ID" value="MFB9096682.1"/>
    <property type="molecule type" value="Genomic_DNA"/>
</dbReference>
<keyword evidence="3" id="KW-1185">Reference proteome</keyword>
<accession>A0ABV5GMT0</accession>
<comment type="caution">
    <text evidence="2">The sequence shown here is derived from an EMBL/GenBank/DDBJ whole genome shotgun (WGS) entry which is preliminary data.</text>
</comment>
<name>A0ABV5GMT0_9FLAO</name>
<dbReference type="Pfam" id="PF03259">
    <property type="entry name" value="Robl_LC7"/>
    <property type="match status" value="1"/>
</dbReference>
<reference evidence="2 3" key="1">
    <citation type="submission" date="2024-09" db="EMBL/GenBank/DDBJ databases">
        <authorList>
            <person name="Sun Q."/>
            <person name="Mori K."/>
        </authorList>
    </citation>
    <scope>NUCLEOTIDE SEQUENCE [LARGE SCALE GENOMIC DNA]</scope>
    <source>
        <strain evidence="2 3">CECT 7955</strain>
    </source>
</reference>
<sequence length="103" mass="11475">MLQKLIEETAIESALIFDKNGKLIDSCNIEKPQTISAMSNTILEMCQGLVEELNEKKINQIIIKGNSLLLIGSTINKNQYLISICNDISKLGLLLKVIDNLEK</sequence>
<dbReference type="SUPFAM" id="SSF103196">
    <property type="entry name" value="Roadblock/LC7 domain"/>
    <property type="match status" value="1"/>
</dbReference>
<dbReference type="Gene3D" id="3.30.450.30">
    <property type="entry name" value="Dynein light chain 2a, cytoplasmic"/>
    <property type="match status" value="1"/>
</dbReference>
<protein>
    <submittedName>
        <fullName evidence="2">Roadblock/LC7 domain-containing protein</fullName>
    </submittedName>
</protein>
<proteinExistence type="predicted"/>
<organism evidence="2 3">
    <name type="scientific">Flavobacterium jumunjinense</name>
    <dbReference type="NCBI Taxonomy" id="998845"/>
    <lineage>
        <taxon>Bacteria</taxon>
        <taxon>Pseudomonadati</taxon>
        <taxon>Bacteroidota</taxon>
        <taxon>Flavobacteriia</taxon>
        <taxon>Flavobacteriales</taxon>
        <taxon>Flavobacteriaceae</taxon>
        <taxon>Flavobacterium</taxon>
    </lineage>
</organism>
<feature type="domain" description="Roadblock/LAMTOR2" evidence="1">
    <location>
        <begin position="2"/>
        <end position="79"/>
    </location>
</feature>
<evidence type="ECO:0000259" key="1">
    <source>
        <dbReference type="Pfam" id="PF03259"/>
    </source>
</evidence>
<dbReference type="Proteomes" id="UP001589607">
    <property type="component" value="Unassembled WGS sequence"/>
</dbReference>
<dbReference type="InterPro" id="IPR004942">
    <property type="entry name" value="Roadblock/LAMTOR2_dom"/>
</dbReference>
<evidence type="ECO:0000313" key="3">
    <source>
        <dbReference type="Proteomes" id="UP001589607"/>
    </source>
</evidence>